<feature type="region of interest" description="Disordered" evidence="5">
    <location>
        <begin position="153"/>
        <end position="173"/>
    </location>
</feature>
<feature type="domain" description="HSF-type DNA-binding" evidence="6">
    <location>
        <begin position="49"/>
        <end position="151"/>
    </location>
</feature>
<organism evidence="7">
    <name type="scientific">Leptocylindrus danicus</name>
    <dbReference type="NCBI Taxonomy" id="163516"/>
    <lineage>
        <taxon>Eukaryota</taxon>
        <taxon>Sar</taxon>
        <taxon>Stramenopiles</taxon>
        <taxon>Ochrophyta</taxon>
        <taxon>Bacillariophyta</taxon>
        <taxon>Coscinodiscophyceae</taxon>
        <taxon>Chaetocerotophycidae</taxon>
        <taxon>Leptocylindrales</taxon>
        <taxon>Leptocylindraceae</taxon>
        <taxon>Leptocylindrus</taxon>
    </lineage>
</organism>
<evidence type="ECO:0000313" key="7">
    <source>
        <dbReference type="EMBL" id="CAD9613019.1"/>
    </source>
</evidence>
<dbReference type="SUPFAM" id="SSF46785">
    <property type="entry name" value="Winged helix' DNA-binding domain"/>
    <property type="match status" value="1"/>
</dbReference>
<dbReference type="InterPro" id="IPR036388">
    <property type="entry name" value="WH-like_DNA-bd_sf"/>
</dbReference>
<evidence type="ECO:0000259" key="6">
    <source>
        <dbReference type="SMART" id="SM00415"/>
    </source>
</evidence>
<reference evidence="7" key="1">
    <citation type="submission" date="2021-01" db="EMBL/GenBank/DDBJ databases">
        <authorList>
            <person name="Corre E."/>
            <person name="Pelletier E."/>
            <person name="Niang G."/>
            <person name="Scheremetjew M."/>
            <person name="Finn R."/>
            <person name="Kale V."/>
            <person name="Holt S."/>
            <person name="Cochrane G."/>
            <person name="Meng A."/>
            <person name="Brown T."/>
            <person name="Cohen L."/>
        </authorList>
    </citation>
    <scope>NUCLEOTIDE SEQUENCE</scope>
    <source>
        <strain evidence="7">B650</strain>
    </source>
</reference>
<dbReference type="InterPro" id="IPR000232">
    <property type="entry name" value="HSF_DNA-bd"/>
</dbReference>
<dbReference type="PANTHER" id="PTHR10015">
    <property type="entry name" value="HEAT SHOCK TRANSCRIPTION FACTOR"/>
    <property type="match status" value="1"/>
</dbReference>
<evidence type="ECO:0000256" key="5">
    <source>
        <dbReference type="SAM" id="MobiDB-lite"/>
    </source>
</evidence>
<evidence type="ECO:0000256" key="4">
    <source>
        <dbReference type="RuleBase" id="RU004020"/>
    </source>
</evidence>
<dbReference type="GO" id="GO:0043565">
    <property type="term" value="F:sequence-specific DNA binding"/>
    <property type="evidence" value="ECO:0007669"/>
    <property type="project" value="InterPro"/>
</dbReference>
<dbReference type="AlphaFoldDB" id="A0A7S2PRC9"/>
<evidence type="ECO:0000256" key="1">
    <source>
        <dbReference type="ARBA" id="ARBA00004123"/>
    </source>
</evidence>
<dbReference type="InterPro" id="IPR036390">
    <property type="entry name" value="WH_DNA-bd_sf"/>
</dbReference>
<keyword evidence="3" id="KW-0539">Nucleus</keyword>
<comment type="similarity">
    <text evidence="4">Belongs to the HSF family.</text>
</comment>
<dbReference type="Gene3D" id="1.10.10.10">
    <property type="entry name" value="Winged helix-like DNA-binding domain superfamily/Winged helix DNA-binding domain"/>
    <property type="match status" value="1"/>
</dbReference>
<dbReference type="Pfam" id="PF00447">
    <property type="entry name" value="HSF_DNA-bind"/>
    <property type="match status" value="1"/>
</dbReference>
<feature type="compositionally biased region" description="Basic residues" evidence="5">
    <location>
        <begin position="153"/>
        <end position="162"/>
    </location>
</feature>
<dbReference type="FunFam" id="1.10.10.10:FF:000479">
    <property type="entry name" value="Predicted protein"/>
    <property type="match status" value="1"/>
</dbReference>
<dbReference type="EMBL" id="HBGY01032973">
    <property type="protein sequence ID" value="CAD9613019.1"/>
    <property type="molecule type" value="Transcribed_RNA"/>
</dbReference>
<dbReference type="GO" id="GO:0005634">
    <property type="term" value="C:nucleus"/>
    <property type="evidence" value="ECO:0007669"/>
    <property type="project" value="UniProtKB-SubCell"/>
</dbReference>
<feature type="region of interest" description="Disordered" evidence="5">
    <location>
        <begin position="1"/>
        <end position="25"/>
    </location>
</feature>
<dbReference type="GO" id="GO:0003700">
    <property type="term" value="F:DNA-binding transcription factor activity"/>
    <property type="evidence" value="ECO:0007669"/>
    <property type="project" value="InterPro"/>
</dbReference>
<gene>
    <name evidence="7" type="ORF">LDAN0321_LOCUS20650</name>
</gene>
<sequence>MSNFIEPEDSPPYGNTPPMSNDEIKPVPTVITANIVRQQSNTKSRNGSDRPLFPVKLHNFLSDICTEEQDKEAYNAIRWSPNGLSFKIHHMYNFETNILPKYFNLNQLRSFYRQLNLYGFKRITNREDSGCYEHPHFIRGEMRLCEEMRRQKIKGTGSKRKKGSNDNDEPPDFYSMPSLPEGRFSKMANTGVPPRYAPAGADAPKGSYLRNIIRPATAAAAGQPPLMSAANPMGNVLSNPGATTAAQLMFLNAQQQAPWGAAANYGAAQAQPSIQQLQLEIAKRDMLLNIQRHQMLNMVNVNPAGAFAPTAAPVVSAALGQFDQGLQTHQQAHAPSHHHSNNVAVTAPVQQPHGMNMYGNYGGGAMDMPPQSHHINANARTCCRNARGCPCCNSKKSMQAQQQKHMKDTATSANQDCDLAVAEDSMSSPGAASFCDMLEPNPVHANVFESNASASAAYSSATMPQQFQQQQVDDPLSSSNMNGSNSYAAGFFTDDCDAYSLSGEATTSDINKRGSFRRTSSIDISAIRSLRRNSASELSLFGGAQAELDFSNQSFGAARRDSGGSFFGAVREVEELLEADELFPC</sequence>
<keyword evidence="2" id="KW-0238">DNA-binding</keyword>
<proteinExistence type="inferred from homology"/>
<protein>
    <recommendedName>
        <fullName evidence="6">HSF-type DNA-binding domain-containing protein</fullName>
    </recommendedName>
</protein>
<name>A0A7S2PRC9_9STRA</name>
<accession>A0A7S2PRC9</accession>
<evidence type="ECO:0000256" key="3">
    <source>
        <dbReference type="ARBA" id="ARBA00023242"/>
    </source>
</evidence>
<comment type="subcellular location">
    <subcellularLocation>
        <location evidence="1">Nucleus</location>
    </subcellularLocation>
</comment>
<dbReference type="PRINTS" id="PR00056">
    <property type="entry name" value="HSFDOMAIN"/>
</dbReference>
<dbReference type="SMART" id="SM00415">
    <property type="entry name" value="HSF"/>
    <property type="match status" value="1"/>
</dbReference>
<evidence type="ECO:0000256" key="2">
    <source>
        <dbReference type="ARBA" id="ARBA00023125"/>
    </source>
</evidence>
<dbReference type="PANTHER" id="PTHR10015:SF206">
    <property type="entry name" value="HSF-TYPE DNA-BINDING DOMAIN-CONTAINING PROTEIN"/>
    <property type="match status" value="1"/>
</dbReference>